<keyword evidence="3" id="KW-1185">Reference proteome</keyword>
<feature type="transmembrane region" description="Helical" evidence="1">
    <location>
        <begin position="6"/>
        <end position="24"/>
    </location>
</feature>
<keyword evidence="1" id="KW-0812">Transmembrane</keyword>
<dbReference type="PROSITE" id="PS51257">
    <property type="entry name" value="PROKAR_LIPOPROTEIN"/>
    <property type="match status" value="1"/>
</dbReference>
<accession>A0A9Y2EV76</accession>
<dbReference type="AlphaFoldDB" id="A0A9Y2EV76"/>
<protein>
    <submittedName>
        <fullName evidence="2">Uncharacterized protein</fullName>
    </submittedName>
</protein>
<sequence length="205" mass="22717">MDKRKVVLLFLIGIAGAIGCYLYLSHQYVEKLQGLNANYLALQDKFNQEKNKSPTILTDTVTETKIQYVPKETIIYRDSAGNEVTAKEQTDIDLAVSPPSISMKYNGNDYKLDGLKGETTKFEDGKLVGSVSTNATIDVTDLVNHEVNYRLAENEKNILIGGYLTNQGFVASAGVIRNHGNIEYKLIGKVPKIKEFYGAGVEVKF</sequence>
<evidence type="ECO:0000313" key="3">
    <source>
        <dbReference type="Proteomes" id="UP001243623"/>
    </source>
</evidence>
<evidence type="ECO:0000256" key="1">
    <source>
        <dbReference type="SAM" id="Phobius"/>
    </source>
</evidence>
<dbReference type="Proteomes" id="UP001243623">
    <property type="component" value="Chromosome"/>
</dbReference>
<dbReference type="RefSeq" id="WP_309320466.1">
    <property type="nucleotide sequence ID" value="NZ_CP120678.1"/>
</dbReference>
<keyword evidence="1" id="KW-1133">Transmembrane helix</keyword>
<reference evidence="2" key="1">
    <citation type="submission" date="2023-03" db="EMBL/GenBank/DDBJ databases">
        <title>Selenobaculum gbiensis gen. nov. sp. nov., a new bacterium isolated from the gut microbiota of IBD patient.</title>
        <authorList>
            <person name="Yeo S."/>
            <person name="Park H."/>
            <person name="Huh C.S."/>
        </authorList>
    </citation>
    <scope>NUCLEOTIDE SEQUENCE</scope>
    <source>
        <strain evidence="2">ICN-92133</strain>
    </source>
</reference>
<name>A0A9Y2EV76_9FIRM</name>
<organism evidence="2 3">
    <name type="scientific">Selenobaculum gibii</name>
    <dbReference type="NCBI Taxonomy" id="3054208"/>
    <lineage>
        <taxon>Bacteria</taxon>
        <taxon>Bacillati</taxon>
        <taxon>Bacillota</taxon>
        <taxon>Negativicutes</taxon>
        <taxon>Selenomonadales</taxon>
        <taxon>Selenomonadaceae</taxon>
        <taxon>Selenobaculum</taxon>
    </lineage>
</organism>
<proteinExistence type="predicted"/>
<evidence type="ECO:0000313" key="2">
    <source>
        <dbReference type="EMBL" id="WIW70624.1"/>
    </source>
</evidence>
<gene>
    <name evidence="2" type="ORF">P3F81_12170</name>
</gene>
<dbReference type="KEGG" id="sgbi:P3F81_12170"/>
<dbReference type="EMBL" id="CP120678">
    <property type="protein sequence ID" value="WIW70624.1"/>
    <property type="molecule type" value="Genomic_DNA"/>
</dbReference>
<keyword evidence="1" id="KW-0472">Membrane</keyword>